<keyword evidence="3" id="KW-1185">Reference proteome</keyword>
<feature type="compositionally biased region" description="Basic and acidic residues" evidence="1">
    <location>
        <begin position="379"/>
        <end position="389"/>
    </location>
</feature>
<reference evidence="2 3" key="1">
    <citation type="journal article" date="2018" name="MBio">
        <title>Comparative Genomics Reveals the Core Gene Toolbox for the Fungus-Insect Symbiosis.</title>
        <authorList>
            <person name="Wang Y."/>
            <person name="Stata M."/>
            <person name="Wang W."/>
            <person name="Stajich J.E."/>
            <person name="White M.M."/>
            <person name="Moncalvo J.M."/>
        </authorList>
    </citation>
    <scope>NUCLEOTIDE SEQUENCE [LARGE SCALE GENOMIC DNA]</scope>
    <source>
        <strain evidence="2 3">SC-DP-2</strain>
    </source>
</reference>
<name>A0A2T9ZFI2_9FUNG</name>
<feature type="region of interest" description="Disordered" evidence="1">
    <location>
        <begin position="174"/>
        <end position="196"/>
    </location>
</feature>
<dbReference type="InterPro" id="IPR027417">
    <property type="entry name" value="P-loop_NTPase"/>
</dbReference>
<dbReference type="Pfam" id="PF13671">
    <property type="entry name" value="AAA_33"/>
    <property type="match status" value="1"/>
</dbReference>
<gene>
    <name evidence="2" type="ORF">BB560_002145</name>
</gene>
<accession>A0A2T9ZFI2</accession>
<dbReference type="OrthoDB" id="3512845at2759"/>
<dbReference type="AlphaFoldDB" id="A0A2T9ZFI2"/>
<dbReference type="EMBL" id="MBFS01000241">
    <property type="protein sequence ID" value="PVV03373.1"/>
    <property type="molecule type" value="Genomic_DNA"/>
</dbReference>
<organism evidence="2 3">
    <name type="scientific">Smittium megazygosporum</name>
    <dbReference type="NCBI Taxonomy" id="133381"/>
    <lineage>
        <taxon>Eukaryota</taxon>
        <taxon>Fungi</taxon>
        <taxon>Fungi incertae sedis</taxon>
        <taxon>Zoopagomycota</taxon>
        <taxon>Kickxellomycotina</taxon>
        <taxon>Harpellomycetes</taxon>
        <taxon>Harpellales</taxon>
        <taxon>Legeriomycetaceae</taxon>
        <taxon>Smittium</taxon>
    </lineage>
</organism>
<dbReference type="PANTHER" id="PTHR12083">
    <property type="entry name" value="BIFUNCTIONAL POLYNUCLEOTIDE PHOSPHATASE/KINASE"/>
    <property type="match status" value="1"/>
</dbReference>
<evidence type="ECO:0000313" key="2">
    <source>
        <dbReference type="EMBL" id="PVV03373.1"/>
    </source>
</evidence>
<evidence type="ECO:0008006" key="4">
    <source>
        <dbReference type="Google" id="ProtNLM"/>
    </source>
</evidence>
<dbReference type="GO" id="GO:0046403">
    <property type="term" value="F:polynucleotide 3'-phosphatase activity"/>
    <property type="evidence" value="ECO:0007669"/>
    <property type="project" value="TreeGrafter"/>
</dbReference>
<evidence type="ECO:0000313" key="3">
    <source>
        <dbReference type="Proteomes" id="UP000245609"/>
    </source>
</evidence>
<dbReference type="GO" id="GO:0006281">
    <property type="term" value="P:DNA repair"/>
    <property type="evidence" value="ECO:0007669"/>
    <property type="project" value="TreeGrafter"/>
</dbReference>
<dbReference type="GO" id="GO:0046404">
    <property type="term" value="F:ATP-dependent polydeoxyribonucleotide 5'-hydroxyl-kinase activity"/>
    <property type="evidence" value="ECO:0007669"/>
    <property type="project" value="TreeGrafter"/>
</dbReference>
<dbReference type="SUPFAM" id="SSF52540">
    <property type="entry name" value="P-loop containing nucleoside triphosphate hydrolases"/>
    <property type="match status" value="1"/>
</dbReference>
<dbReference type="Proteomes" id="UP000245609">
    <property type="component" value="Unassembled WGS sequence"/>
</dbReference>
<feature type="region of interest" description="Disordered" evidence="1">
    <location>
        <begin position="209"/>
        <end position="251"/>
    </location>
</feature>
<feature type="region of interest" description="Disordered" evidence="1">
    <location>
        <begin position="355"/>
        <end position="389"/>
    </location>
</feature>
<dbReference type="Gene3D" id="3.40.50.300">
    <property type="entry name" value="P-loop containing nucleotide triphosphate hydrolases"/>
    <property type="match status" value="1"/>
</dbReference>
<protein>
    <recommendedName>
        <fullName evidence="4">Transcription factor</fullName>
    </recommendedName>
</protein>
<sequence>MPQILVLVGLPGSGKSIFSTMLVKYNKSWERVNQDDVGSRSQCETAATNYLKAGKNVVIDRCNFDEDQRKIWIKIAQGADCPVDALFFDINTKVCKERVKVRTGHPSGVEGKFGAEVVSRFDKIMTRPSISEGFRFTHDILPHLGNAKHTASVSDVYCETTIKTIISLFPPAVSVKPGPNKNPETKPAHKPTPKPKCDEEEIVIKVHEKEKVSSSKSGTKIDIDVNITDKHKSKPAPPPSAPPKPEKKHEQCTKISVRESNDFWSAPWADQKSLLVIKPNEGFGTYKETKAMWEDEEHTQHFNHSLFNEQAEREESNEVKAEKRSRHMQHSDHMVSASAGVARAFDYMTLDKDRKGHKLSKSGKKEHFHDRSHYHHQHEHQEDAKTKSARTYEHKHMTNFRHLHSGDPDKARTEAFEHRSFNYAFKGGSSFDPEKIMMSSSKNKIKFEDEIKASFQNLPMNDTFKFAQNIKWETDFPTKPNFNVFK</sequence>
<comment type="caution">
    <text evidence="2">The sequence shown here is derived from an EMBL/GenBank/DDBJ whole genome shotgun (WGS) entry which is preliminary data.</text>
</comment>
<proteinExistence type="predicted"/>
<dbReference type="STRING" id="133381.A0A2T9ZFI2"/>
<dbReference type="PANTHER" id="PTHR12083:SF9">
    <property type="entry name" value="BIFUNCTIONAL POLYNUCLEOTIDE PHOSPHATASE_KINASE"/>
    <property type="match status" value="1"/>
</dbReference>
<evidence type="ECO:0000256" key="1">
    <source>
        <dbReference type="SAM" id="MobiDB-lite"/>
    </source>
</evidence>
<dbReference type="GO" id="GO:0003690">
    <property type="term" value="F:double-stranded DNA binding"/>
    <property type="evidence" value="ECO:0007669"/>
    <property type="project" value="TreeGrafter"/>
</dbReference>
<feature type="compositionally biased region" description="Basic and acidic residues" evidence="1">
    <location>
        <begin position="209"/>
        <end position="230"/>
    </location>
</feature>